<keyword evidence="2" id="KW-1185">Reference proteome</keyword>
<dbReference type="AlphaFoldDB" id="A0A518V7L0"/>
<evidence type="ECO:0000313" key="2">
    <source>
        <dbReference type="Proteomes" id="UP000319432"/>
    </source>
</evidence>
<dbReference type="CDD" id="cd20692">
    <property type="entry name" value="CdiA-CT_Ec-like"/>
    <property type="match status" value="1"/>
</dbReference>
<name>A0A518V7L0_BRELA</name>
<dbReference type="OrthoDB" id="3261089at2"/>
<sequence>MAEGQTFNRFAYVNGNPVGFIDPLGLAGLGSDDCPKRNKEKGKAEGTGKVKTYEQARNEALSWLEQRGFKSEKQTFGKFGYTKNEPIGRQTNDGKVGFRIEHDSRSGAHINVWAGKEKGPHFEFDASEKIVKKIQNLFRRRG</sequence>
<dbReference type="EMBL" id="CP033464">
    <property type="protein sequence ID" value="QDX92986.1"/>
    <property type="molecule type" value="Genomic_DNA"/>
</dbReference>
<proteinExistence type="predicted"/>
<evidence type="ECO:0000313" key="1">
    <source>
        <dbReference type="EMBL" id="QDX92986.1"/>
    </source>
</evidence>
<dbReference type="Proteomes" id="UP000319432">
    <property type="component" value="Chromosome"/>
</dbReference>
<protein>
    <recommendedName>
        <fullName evidence="3">Bacterial toxin 47 domain-containing protein</fullName>
    </recommendedName>
</protein>
<accession>A0A518V7L0</accession>
<organism evidence="1 2">
    <name type="scientific">Brevibacillus laterosporus</name>
    <name type="common">Bacillus laterosporus</name>
    <dbReference type="NCBI Taxonomy" id="1465"/>
    <lineage>
        <taxon>Bacteria</taxon>
        <taxon>Bacillati</taxon>
        <taxon>Bacillota</taxon>
        <taxon>Bacilli</taxon>
        <taxon>Bacillales</taxon>
        <taxon>Paenibacillaceae</taxon>
        <taxon>Brevibacillus</taxon>
    </lineage>
</organism>
<reference evidence="1 2" key="1">
    <citation type="submission" date="2018-11" db="EMBL/GenBank/DDBJ databases">
        <title>Phylogenetic determinants of toxin gene distribution in genomes of Brevibacillus laterosporus.</title>
        <authorList>
            <person name="Glare T.R."/>
            <person name="Durrant A."/>
            <person name="Berry C."/>
            <person name="Palma L."/>
            <person name="Ormskirk M."/>
            <person name="Cox M.O."/>
        </authorList>
    </citation>
    <scope>NUCLEOTIDE SEQUENCE [LARGE SCALE GENOMIC DNA]</scope>
    <source>
        <strain evidence="1 2">1821L</strain>
    </source>
</reference>
<gene>
    <name evidence="1" type="ORF">EEL30_12135</name>
</gene>
<evidence type="ECO:0008006" key="3">
    <source>
        <dbReference type="Google" id="ProtNLM"/>
    </source>
</evidence>